<evidence type="ECO:0000313" key="3">
    <source>
        <dbReference type="EMBL" id="KAF2844040.1"/>
    </source>
</evidence>
<reference evidence="3" key="1">
    <citation type="submission" date="2020-01" db="EMBL/GenBank/DDBJ databases">
        <authorList>
            <consortium name="DOE Joint Genome Institute"/>
            <person name="Haridas S."/>
            <person name="Albert R."/>
            <person name="Binder M."/>
            <person name="Bloem J."/>
            <person name="Labutti K."/>
            <person name="Salamov A."/>
            <person name="Andreopoulos B."/>
            <person name="Baker S.E."/>
            <person name="Barry K."/>
            <person name="Bills G."/>
            <person name="Bluhm B.H."/>
            <person name="Cannon C."/>
            <person name="Castanera R."/>
            <person name="Culley D.E."/>
            <person name="Daum C."/>
            <person name="Ezra D."/>
            <person name="Gonzalez J.B."/>
            <person name="Henrissat B."/>
            <person name="Kuo A."/>
            <person name="Liang C."/>
            <person name="Lipzen A."/>
            <person name="Lutzoni F."/>
            <person name="Magnuson J."/>
            <person name="Mondo S."/>
            <person name="Nolan M."/>
            <person name="Ohm R."/>
            <person name="Pangilinan J."/>
            <person name="Park H.-J."/>
            <person name="Ramirez L."/>
            <person name="Alfaro M."/>
            <person name="Sun H."/>
            <person name="Tritt A."/>
            <person name="Yoshinaga Y."/>
            <person name="Zwiers L.-H."/>
            <person name="Turgeon B.G."/>
            <person name="Goodwin S.B."/>
            <person name="Spatafora J.W."/>
            <person name="Crous P.W."/>
            <person name="Grigoriev I.V."/>
        </authorList>
    </citation>
    <scope>NUCLEOTIDE SEQUENCE</scope>
    <source>
        <strain evidence="3">IPT5</strain>
    </source>
</reference>
<dbReference type="AlphaFoldDB" id="A0A6A7ALR7"/>
<dbReference type="PROSITE" id="PS51253">
    <property type="entry name" value="HTH_CENPB"/>
    <property type="match status" value="1"/>
</dbReference>
<protein>
    <recommendedName>
        <fullName evidence="2">HTH CENPB-type domain-containing protein</fullName>
    </recommendedName>
</protein>
<dbReference type="Pfam" id="PF03221">
    <property type="entry name" value="HTH_Tnp_Tc5"/>
    <property type="match status" value="1"/>
</dbReference>
<evidence type="ECO:0000259" key="2">
    <source>
        <dbReference type="PROSITE" id="PS51253"/>
    </source>
</evidence>
<dbReference type="OrthoDB" id="3942738at2759"/>
<keyword evidence="1" id="KW-0238">DNA-binding</keyword>
<dbReference type="GO" id="GO:0003677">
    <property type="term" value="F:DNA binding"/>
    <property type="evidence" value="ECO:0007669"/>
    <property type="project" value="UniProtKB-KW"/>
</dbReference>
<organism evidence="3 4">
    <name type="scientific">Plenodomus tracheiphilus IPT5</name>
    <dbReference type="NCBI Taxonomy" id="1408161"/>
    <lineage>
        <taxon>Eukaryota</taxon>
        <taxon>Fungi</taxon>
        <taxon>Dikarya</taxon>
        <taxon>Ascomycota</taxon>
        <taxon>Pezizomycotina</taxon>
        <taxon>Dothideomycetes</taxon>
        <taxon>Pleosporomycetidae</taxon>
        <taxon>Pleosporales</taxon>
        <taxon>Pleosporineae</taxon>
        <taxon>Leptosphaeriaceae</taxon>
        <taxon>Plenodomus</taxon>
    </lineage>
</organism>
<feature type="non-terminal residue" evidence="3">
    <location>
        <position position="107"/>
    </location>
</feature>
<sequence length="107" mass="12343">MASIEAALAAIEALQPGEKVNYTQIAKRFSVVRSTLTRRHQGVSTPLDTRYRNQQSLHPQQEQELLRYIEHLTREGLPPTRSMIRNFGSQIAKKELGKHWADSYIQR</sequence>
<dbReference type="EMBL" id="MU006431">
    <property type="protein sequence ID" value="KAF2844040.1"/>
    <property type="molecule type" value="Genomic_DNA"/>
</dbReference>
<keyword evidence="4" id="KW-1185">Reference proteome</keyword>
<gene>
    <name evidence="3" type="ORF">T440DRAFT_369135</name>
</gene>
<feature type="domain" description="HTH CENPB-type" evidence="2">
    <location>
        <begin position="49"/>
        <end position="107"/>
    </location>
</feature>
<dbReference type="Proteomes" id="UP000799423">
    <property type="component" value="Unassembled WGS sequence"/>
</dbReference>
<proteinExistence type="predicted"/>
<evidence type="ECO:0000313" key="4">
    <source>
        <dbReference type="Proteomes" id="UP000799423"/>
    </source>
</evidence>
<evidence type="ECO:0000256" key="1">
    <source>
        <dbReference type="ARBA" id="ARBA00023125"/>
    </source>
</evidence>
<dbReference type="InterPro" id="IPR006600">
    <property type="entry name" value="HTH_CenpB_DNA-bd_dom"/>
</dbReference>
<accession>A0A6A7ALR7</accession>
<name>A0A6A7ALR7_9PLEO</name>